<dbReference type="InterPro" id="IPR015947">
    <property type="entry name" value="PUA-like_sf"/>
</dbReference>
<evidence type="ECO:0000313" key="2">
    <source>
        <dbReference type="Proteomes" id="UP000000485"/>
    </source>
</evidence>
<protein>
    <submittedName>
        <fullName evidence="1">Uncharacterized protein</fullName>
    </submittedName>
</protein>
<dbReference type="AlphaFoldDB" id="F8A1J5"/>
<dbReference type="RefSeq" id="WP_013884397.1">
    <property type="nucleotide sequence ID" value="NC_015671.1"/>
</dbReference>
<dbReference type="Proteomes" id="UP000000485">
    <property type="component" value="Chromosome"/>
</dbReference>
<evidence type="ECO:0000313" key="1">
    <source>
        <dbReference type="EMBL" id="AEI12879.1"/>
    </source>
</evidence>
<organism evidence="1 2">
    <name type="scientific">Cellulomonas gilvus (strain ATCC 13127 / NRRL B-14078)</name>
    <name type="common">Cellvibrio gilvus</name>
    <dbReference type="NCBI Taxonomy" id="593907"/>
    <lineage>
        <taxon>Bacteria</taxon>
        <taxon>Bacillati</taxon>
        <taxon>Actinomycetota</taxon>
        <taxon>Actinomycetes</taxon>
        <taxon>Micrococcales</taxon>
        <taxon>Cellulomonadaceae</taxon>
        <taxon>Cellulomonas</taxon>
    </lineage>
</organism>
<keyword evidence="2" id="KW-1185">Reference proteome</keyword>
<accession>F8A1J5</accession>
<dbReference type="SUPFAM" id="SSF88697">
    <property type="entry name" value="PUA domain-like"/>
    <property type="match status" value="1"/>
</dbReference>
<dbReference type="Gene3D" id="3.10.400.10">
    <property type="entry name" value="Sulfate adenylyltransferase"/>
    <property type="match status" value="1"/>
</dbReference>
<reference evidence="2" key="1">
    <citation type="submission" date="2011-04" db="EMBL/GenBank/DDBJ databases">
        <title>Complete sequence of Cellvibrio gilvus ATCC 13127.</title>
        <authorList>
            <person name="Lucas S."/>
            <person name="Han J."/>
            <person name="Lapidus A."/>
            <person name="Cheng J.-F."/>
            <person name="Goodwin L."/>
            <person name="Pitluck S."/>
            <person name="Peters L."/>
            <person name="Munk A."/>
            <person name="Detter J.C."/>
            <person name="Han C."/>
            <person name="Tapia R."/>
            <person name="Land M."/>
            <person name="Hauser L."/>
            <person name="Kyrpides N."/>
            <person name="Ivanova N."/>
            <person name="Ovchinnikova G."/>
            <person name="Pagani I."/>
            <person name="Mead D."/>
            <person name="Brumm P."/>
            <person name="Woyke T."/>
        </authorList>
    </citation>
    <scope>NUCLEOTIDE SEQUENCE [LARGE SCALE GENOMIC DNA]</scope>
    <source>
        <strain evidence="2">ATCC 13127 / NRRL B-14078</strain>
    </source>
</reference>
<dbReference type="EMBL" id="CP002665">
    <property type="protein sequence ID" value="AEI12879.1"/>
    <property type="molecule type" value="Genomic_DNA"/>
</dbReference>
<dbReference type="KEGG" id="cga:Celgi_2380"/>
<sequence length="151" mass="15716">MNGHVNGGYDEHGGHDMVDEHADVASDGDERITAFWQAARGHVGFGKLDGIVGSVPLDVVPPPSFSFGEGAEADAAVLEVLAGARTSGGSPRADYGLDSDLPRAGDLAIVLDSRGEPRALIRTTHVTLADDVVAEQFELVYPTDGPTPPVD</sequence>
<dbReference type="eggNOG" id="COG4405">
    <property type="taxonomic scope" value="Bacteria"/>
</dbReference>
<proteinExistence type="predicted"/>
<name>F8A1J5_CELGA</name>
<gene>
    <name evidence="1" type="ordered locus">Celgi_2380</name>
</gene>
<dbReference type="HOGENOM" id="CLU_1728067_0_0_11"/>
<dbReference type="STRING" id="593907.Celgi_2380"/>